<name>A0AAV2VXA1_9VIBR</name>
<gene>
    <name evidence="9" type="ORF">VIBNISOn1_820046</name>
</gene>
<proteinExistence type="inferred from homology"/>
<evidence type="ECO:0000313" key="9">
    <source>
        <dbReference type="EMBL" id="CCO49366.1"/>
    </source>
</evidence>
<dbReference type="PANTHER" id="PTHR43386:SF1">
    <property type="entry name" value="D,D-DIPEPTIDE TRANSPORT SYSTEM PERMEASE PROTEIN DDPC-RELATED"/>
    <property type="match status" value="1"/>
</dbReference>
<dbReference type="EMBL" id="CAOF01000178">
    <property type="protein sequence ID" value="CCO49366.1"/>
    <property type="molecule type" value="Genomic_DNA"/>
</dbReference>
<evidence type="ECO:0000256" key="1">
    <source>
        <dbReference type="ARBA" id="ARBA00004651"/>
    </source>
</evidence>
<organism evidence="9 10">
    <name type="scientific">Vibrio nigripulchritudo SOn1</name>
    <dbReference type="NCBI Taxonomy" id="1238450"/>
    <lineage>
        <taxon>Bacteria</taxon>
        <taxon>Pseudomonadati</taxon>
        <taxon>Pseudomonadota</taxon>
        <taxon>Gammaproteobacteria</taxon>
        <taxon>Vibrionales</taxon>
        <taxon>Vibrionaceae</taxon>
        <taxon>Vibrio</taxon>
    </lineage>
</organism>
<feature type="transmembrane region" description="Helical" evidence="7">
    <location>
        <begin position="233"/>
        <end position="253"/>
    </location>
</feature>
<protein>
    <submittedName>
        <fullName evidence="9">ABC-type dipeptide/oligopeptide/nickel transport system, permease component</fullName>
    </submittedName>
</protein>
<feature type="domain" description="ABC transmembrane type-1" evidence="8">
    <location>
        <begin position="106"/>
        <end position="295"/>
    </location>
</feature>
<keyword evidence="3" id="KW-1003">Cell membrane</keyword>
<feature type="transmembrane region" description="Helical" evidence="7">
    <location>
        <begin position="42"/>
        <end position="63"/>
    </location>
</feature>
<dbReference type="PROSITE" id="PS50928">
    <property type="entry name" value="ABC_TM1"/>
    <property type="match status" value="1"/>
</dbReference>
<dbReference type="SUPFAM" id="SSF161098">
    <property type="entry name" value="MetI-like"/>
    <property type="match status" value="1"/>
</dbReference>
<evidence type="ECO:0000256" key="4">
    <source>
        <dbReference type="ARBA" id="ARBA00022692"/>
    </source>
</evidence>
<evidence type="ECO:0000313" key="10">
    <source>
        <dbReference type="Proteomes" id="UP000018211"/>
    </source>
</evidence>
<dbReference type="Pfam" id="PF00528">
    <property type="entry name" value="BPD_transp_1"/>
    <property type="match status" value="1"/>
</dbReference>
<dbReference type="PANTHER" id="PTHR43386">
    <property type="entry name" value="OLIGOPEPTIDE TRANSPORT SYSTEM PERMEASE PROTEIN APPC"/>
    <property type="match status" value="1"/>
</dbReference>
<accession>A0AAV2VXA1</accession>
<sequence>MDQQSDSLTTLPNGSEEVSVNELAHTTTSFQKYWRRFSANPMAIIGAFIVLSVVLSALFAPWISPYADQVGSYVNFRARHLAPSSEYWFGTDNVGRDIFTRVIFGYQVSLKLVFGVLGIAIPIGVTLGLLAAYAGGWVEFAIMRLNDMLLAVPPLALALAITAVLEPNLTNAMIAISFLWWNWHCRLVYRLAKSLMTEEFIEAAKMAGASPYHILVKELLPNCMGAITVKSTLDAGFVILFGATLSFLGLGVQPPTPDLGTMVASGAEYLPEYWWEALLPGAAILYAIFGFNLLGDGLRDMLDVEV</sequence>
<keyword evidence="6 7" id="KW-0472">Membrane</keyword>
<keyword evidence="5 7" id="KW-1133">Transmembrane helix</keyword>
<evidence type="ECO:0000256" key="7">
    <source>
        <dbReference type="RuleBase" id="RU363032"/>
    </source>
</evidence>
<keyword evidence="4 7" id="KW-0812">Transmembrane</keyword>
<evidence type="ECO:0000256" key="2">
    <source>
        <dbReference type="ARBA" id="ARBA00022448"/>
    </source>
</evidence>
<evidence type="ECO:0000256" key="5">
    <source>
        <dbReference type="ARBA" id="ARBA00022989"/>
    </source>
</evidence>
<dbReference type="RefSeq" id="WP_022613511.1">
    <property type="nucleotide sequence ID" value="NZ_LK391965.1"/>
</dbReference>
<comment type="similarity">
    <text evidence="7">Belongs to the binding-protein-dependent transport system permease family.</text>
</comment>
<comment type="caution">
    <text evidence="9">The sequence shown here is derived from an EMBL/GenBank/DDBJ whole genome shotgun (WGS) entry which is preliminary data.</text>
</comment>
<evidence type="ECO:0000256" key="3">
    <source>
        <dbReference type="ARBA" id="ARBA00022475"/>
    </source>
</evidence>
<dbReference type="InterPro" id="IPR035906">
    <property type="entry name" value="MetI-like_sf"/>
</dbReference>
<dbReference type="CDD" id="cd06261">
    <property type="entry name" value="TM_PBP2"/>
    <property type="match status" value="1"/>
</dbReference>
<dbReference type="Pfam" id="PF12911">
    <property type="entry name" value="OppC_N"/>
    <property type="match status" value="1"/>
</dbReference>
<reference evidence="9 10" key="1">
    <citation type="journal article" date="2013" name="ISME J.">
        <title>Comparative genomics of pathogenic lineages of Vibrio nigripulchritudo identifies virulence-associated traits.</title>
        <authorList>
            <person name="Goudenege D."/>
            <person name="Labreuche Y."/>
            <person name="Krin E."/>
            <person name="Ansquer D."/>
            <person name="Mangenot S."/>
            <person name="Calteau A."/>
            <person name="Medigue C."/>
            <person name="Mazel D."/>
            <person name="Polz M.F."/>
            <person name="Le Roux F."/>
        </authorList>
    </citation>
    <scope>NUCLEOTIDE SEQUENCE [LARGE SCALE GENOMIC DNA]</scope>
    <source>
        <strain evidence="9 10">SOn1</strain>
    </source>
</reference>
<dbReference type="AlphaFoldDB" id="A0AAV2VXA1"/>
<evidence type="ECO:0000256" key="6">
    <source>
        <dbReference type="ARBA" id="ARBA00023136"/>
    </source>
</evidence>
<dbReference type="InterPro" id="IPR000515">
    <property type="entry name" value="MetI-like"/>
</dbReference>
<comment type="subcellular location">
    <subcellularLocation>
        <location evidence="1 7">Cell membrane</location>
        <topology evidence="1 7">Multi-pass membrane protein</topology>
    </subcellularLocation>
</comment>
<dbReference type="Gene3D" id="1.10.3720.10">
    <property type="entry name" value="MetI-like"/>
    <property type="match status" value="1"/>
</dbReference>
<feature type="transmembrane region" description="Helical" evidence="7">
    <location>
        <begin position="112"/>
        <end position="136"/>
    </location>
</feature>
<evidence type="ECO:0000259" key="8">
    <source>
        <dbReference type="PROSITE" id="PS50928"/>
    </source>
</evidence>
<feature type="transmembrane region" description="Helical" evidence="7">
    <location>
        <begin position="273"/>
        <end position="294"/>
    </location>
</feature>
<dbReference type="GO" id="GO:0005886">
    <property type="term" value="C:plasma membrane"/>
    <property type="evidence" value="ECO:0007669"/>
    <property type="project" value="UniProtKB-SubCell"/>
</dbReference>
<dbReference type="InterPro" id="IPR025966">
    <property type="entry name" value="OppC_N"/>
</dbReference>
<dbReference type="GO" id="GO:0055085">
    <property type="term" value="P:transmembrane transport"/>
    <property type="evidence" value="ECO:0007669"/>
    <property type="project" value="InterPro"/>
</dbReference>
<keyword evidence="2 7" id="KW-0813">Transport</keyword>
<dbReference type="InterPro" id="IPR050366">
    <property type="entry name" value="BP-dependent_transpt_permease"/>
</dbReference>
<dbReference type="Proteomes" id="UP000018211">
    <property type="component" value="Unassembled WGS sequence"/>
</dbReference>